<evidence type="ECO:0000256" key="1">
    <source>
        <dbReference type="SAM" id="MobiDB-lite"/>
    </source>
</evidence>
<sequence>MKAELQAQQPQVATVESFQPLSKIYPIKSEKAQQAFYIVDQEGNYIDLLTQNPNYHKYLEQAKALFKKPQQQNQSMRMDRLESKVDEI</sequence>
<feature type="region of interest" description="Disordered" evidence="1">
    <location>
        <begin position="69"/>
        <end position="88"/>
    </location>
</feature>
<dbReference type="EMBL" id="CAJVPZ010046188">
    <property type="protein sequence ID" value="CAG8770555.1"/>
    <property type="molecule type" value="Genomic_DNA"/>
</dbReference>
<organism evidence="2 3">
    <name type="scientific">Racocetra fulgida</name>
    <dbReference type="NCBI Taxonomy" id="60492"/>
    <lineage>
        <taxon>Eukaryota</taxon>
        <taxon>Fungi</taxon>
        <taxon>Fungi incertae sedis</taxon>
        <taxon>Mucoromycota</taxon>
        <taxon>Glomeromycotina</taxon>
        <taxon>Glomeromycetes</taxon>
        <taxon>Diversisporales</taxon>
        <taxon>Gigasporaceae</taxon>
        <taxon>Racocetra</taxon>
    </lineage>
</organism>
<dbReference type="OrthoDB" id="2425078at2759"/>
<reference evidence="2" key="1">
    <citation type="submission" date="2021-06" db="EMBL/GenBank/DDBJ databases">
        <authorList>
            <person name="Kallberg Y."/>
            <person name="Tangrot J."/>
            <person name="Rosling A."/>
        </authorList>
    </citation>
    <scope>NUCLEOTIDE SEQUENCE</scope>
    <source>
        <strain evidence="2">IN212</strain>
    </source>
</reference>
<comment type="caution">
    <text evidence="2">The sequence shown here is derived from an EMBL/GenBank/DDBJ whole genome shotgun (WGS) entry which is preliminary data.</text>
</comment>
<proteinExistence type="predicted"/>
<keyword evidence="3" id="KW-1185">Reference proteome</keyword>
<gene>
    <name evidence="2" type="ORF">RFULGI_LOCUS15026</name>
</gene>
<feature type="non-terminal residue" evidence="2">
    <location>
        <position position="88"/>
    </location>
</feature>
<feature type="compositionally biased region" description="Basic and acidic residues" evidence="1">
    <location>
        <begin position="77"/>
        <end position="88"/>
    </location>
</feature>
<accession>A0A9N9NWK4</accession>
<name>A0A9N9NWK4_9GLOM</name>
<dbReference type="Proteomes" id="UP000789396">
    <property type="component" value="Unassembled WGS sequence"/>
</dbReference>
<evidence type="ECO:0000313" key="3">
    <source>
        <dbReference type="Proteomes" id="UP000789396"/>
    </source>
</evidence>
<dbReference type="AlphaFoldDB" id="A0A9N9NWK4"/>
<protein>
    <submittedName>
        <fullName evidence="2">15012_t:CDS:1</fullName>
    </submittedName>
</protein>
<evidence type="ECO:0000313" key="2">
    <source>
        <dbReference type="EMBL" id="CAG8770555.1"/>
    </source>
</evidence>